<feature type="compositionally biased region" description="Low complexity" evidence="1">
    <location>
        <begin position="86"/>
        <end position="97"/>
    </location>
</feature>
<dbReference type="EMBL" id="HBUE01043754">
    <property type="protein sequence ID" value="CAG6461793.1"/>
    <property type="molecule type" value="Transcribed_RNA"/>
</dbReference>
<feature type="region of interest" description="Disordered" evidence="1">
    <location>
        <begin position="1"/>
        <end position="108"/>
    </location>
</feature>
<protein>
    <submittedName>
        <fullName evidence="2">(northern house mosquito) hypothetical protein</fullName>
    </submittedName>
</protein>
<organism evidence="2">
    <name type="scientific">Culex pipiens</name>
    <name type="common">House mosquito</name>
    <dbReference type="NCBI Taxonomy" id="7175"/>
    <lineage>
        <taxon>Eukaryota</taxon>
        <taxon>Metazoa</taxon>
        <taxon>Ecdysozoa</taxon>
        <taxon>Arthropoda</taxon>
        <taxon>Hexapoda</taxon>
        <taxon>Insecta</taxon>
        <taxon>Pterygota</taxon>
        <taxon>Neoptera</taxon>
        <taxon>Endopterygota</taxon>
        <taxon>Diptera</taxon>
        <taxon>Nematocera</taxon>
        <taxon>Culicoidea</taxon>
        <taxon>Culicidae</taxon>
        <taxon>Culicinae</taxon>
        <taxon>Culicini</taxon>
        <taxon>Culex</taxon>
        <taxon>Culex</taxon>
    </lineage>
</organism>
<feature type="compositionally biased region" description="Basic and acidic residues" evidence="1">
    <location>
        <begin position="11"/>
        <end position="30"/>
    </location>
</feature>
<evidence type="ECO:0000313" key="2">
    <source>
        <dbReference type="EMBL" id="CAG6461793.1"/>
    </source>
</evidence>
<accession>A0A8D8AU96</accession>
<reference evidence="2" key="1">
    <citation type="submission" date="2021-05" db="EMBL/GenBank/DDBJ databases">
        <authorList>
            <person name="Alioto T."/>
            <person name="Alioto T."/>
            <person name="Gomez Garrido J."/>
        </authorList>
    </citation>
    <scope>NUCLEOTIDE SEQUENCE</scope>
</reference>
<dbReference type="AlphaFoldDB" id="A0A8D8AU96"/>
<name>A0A8D8AU96_CULPI</name>
<proteinExistence type="predicted"/>
<sequence>MIAVWKSLQEAQKKEEIARERGADERDPRRQRWTTASDICDDDDDDTNTAKATTSPPSPTAIGRAERAQPRVSGARESVRDRASRRGAVGAGARAAAHQYRGKCTCSS</sequence>
<evidence type="ECO:0000256" key="1">
    <source>
        <dbReference type="SAM" id="MobiDB-lite"/>
    </source>
</evidence>